<evidence type="ECO:0000256" key="2">
    <source>
        <dbReference type="ARBA" id="ARBA00012513"/>
    </source>
</evidence>
<organism evidence="15 16">
    <name type="scientific">Polypterus senegalus</name>
    <name type="common">Senegal bichir</name>
    <dbReference type="NCBI Taxonomy" id="55291"/>
    <lineage>
        <taxon>Eukaryota</taxon>
        <taxon>Metazoa</taxon>
        <taxon>Chordata</taxon>
        <taxon>Craniata</taxon>
        <taxon>Vertebrata</taxon>
        <taxon>Euteleostomi</taxon>
        <taxon>Actinopterygii</taxon>
        <taxon>Polypteriformes</taxon>
        <taxon>Polypteridae</taxon>
        <taxon>Polypterus</taxon>
    </lineage>
</organism>
<feature type="non-terminal residue" evidence="15">
    <location>
        <position position="518"/>
    </location>
</feature>
<dbReference type="PROSITE" id="PS00107">
    <property type="entry name" value="PROTEIN_KINASE_ATP"/>
    <property type="match status" value="1"/>
</dbReference>
<dbReference type="Pfam" id="PF00069">
    <property type="entry name" value="Pkinase"/>
    <property type="match status" value="1"/>
</dbReference>
<keyword evidence="16" id="KW-1185">Reference proteome</keyword>
<keyword evidence="5 12" id="KW-0547">Nucleotide-binding</keyword>
<protein>
    <recommendedName>
        <fullName evidence="2">non-specific serine/threonine protein kinase</fullName>
        <ecNumber evidence="2">2.7.11.1</ecNumber>
    </recommendedName>
</protein>
<comment type="subcellular location">
    <subcellularLocation>
        <location evidence="1">Nucleus</location>
    </subcellularLocation>
</comment>
<comment type="catalytic activity">
    <reaction evidence="10">
        <text>L-threonyl-[protein] + ATP = O-phospho-L-threonyl-[protein] + ADP + H(+)</text>
        <dbReference type="Rhea" id="RHEA:46608"/>
        <dbReference type="Rhea" id="RHEA-COMP:11060"/>
        <dbReference type="Rhea" id="RHEA-COMP:11605"/>
        <dbReference type="ChEBI" id="CHEBI:15378"/>
        <dbReference type="ChEBI" id="CHEBI:30013"/>
        <dbReference type="ChEBI" id="CHEBI:30616"/>
        <dbReference type="ChEBI" id="CHEBI:61977"/>
        <dbReference type="ChEBI" id="CHEBI:456216"/>
        <dbReference type="EC" id="2.7.11.1"/>
    </reaction>
</comment>
<sequence length="518" mass="57730">MKFYPELNPVSAQHDLQMDNSKLHMEGFRSLKEGETVEFTFKKSTKGLESLRVTGPGGAFCVGSERRPKGKGIQKRRSKGDRQICRAVQWTGAVRLMRLPFASAVKISMPSAEAREAALCRVPRDSRVAVVRGDISVLESKCTGQFVFTQIAEQLFPRAVAILTPSLLSLAASDGVRMVSSQPKYELVQEVGRGSYGLVYEAVVKKTGARVAVKKIRCHAPENVELALREFWALSSIQSQHPNVIHLEECILQKDGMVQKMTHGSTSSLYLELVETSLKGEIAFDPRSSYYLWFVMDFCDGGDMNAYLLSRKPNRKTNTSFMLQLSSALAFLHKNQIIHRDLKPDNILISQSRTPTGVPEPTLKVADFGLSKVCSASGLNPEEPVSVNKCFLSTACGTDFYMAPEVWEGHYTAKADIFALGIIIWAMLERITFIDTETKKELLGSYVKQGTEIVPVGEALLENPKMELHIPVKKKSMNASMKQLIKEMLAANPQERPDAFELELRLVKIACKECNWDT</sequence>
<dbReference type="InterPro" id="IPR017441">
    <property type="entry name" value="Protein_kinase_ATP_BS"/>
</dbReference>
<dbReference type="InterPro" id="IPR002059">
    <property type="entry name" value="CSP_DNA-bd"/>
</dbReference>
<keyword evidence="8" id="KW-0539">Nucleus</keyword>
<evidence type="ECO:0000256" key="7">
    <source>
        <dbReference type="ARBA" id="ARBA00022840"/>
    </source>
</evidence>
<dbReference type="PROSITE" id="PS00108">
    <property type="entry name" value="PROTEIN_KINASE_ST"/>
    <property type="match status" value="1"/>
</dbReference>
<evidence type="ECO:0000259" key="13">
    <source>
        <dbReference type="PROSITE" id="PS50011"/>
    </source>
</evidence>
<dbReference type="InterPro" id="IPR000719">
    <property type="entry name" value="Prot_kinase_dom"/>
</dbReference>
<dbReference type="InterPro" id="IPR008271">
    <property type="entry name" value="Ser/Thr_kinase_AS"/>
</dbReference>
<dbReference type="InterPro" id="IPR050339">
    <property type="entry name" value="CC_SR_Kinase"/>
</dbReference>
<feature type="binding site" evidence="12">
    <location>
        <position position="215"/>
    </location>
    <ligand>
        <name>ATP</name>
        <dbReference type="ChEBI" id="CHEBI:30616"/>
    </ligand>
</feature>
<proteinExistence type="inferred from homology"/>
<dbReference type="SUPFAM" id="SSF56112">
    <property type="entry name" value="Protein kinase-like (PK-like)"/>
    <property type="match status" value="1"/>
</dbReference>
<evidence type="ECO:0000259" key="14">
    <source>
        <dbReference type="PROSITE" id="PS51857"/>
    </source>
</evidence>
<feature type="non-terminal residue" evidence="15">
    <location>
        <position position="1"/>
    </location>
</feature>
<evidence type="ECO:0000256" key="4">
    <source>
        <dbReference type="ARBA" id="ARBA00022679"/>
    </source>
</evidence>
<dbReference type="PANTHER" id="PTHR11042:SF58">
    <property type="entry name" value="SERINE_THREONINE-PROTEIN KINASE PDIK1L"/>
    <property type="match status" value="1"/>
</dbReference>
<evidence type="ECO:0000313" key="15">
    <source>
        <dbReference type="EMBL" id="MBN3290836.1"/>
    </source>
</evidence>
<reference evidence="15" key="1">
    <citation type="journal article" date="2021" name="Cell">
        <title>Tracing the genetic footprints of vertebrate landing in non-teleost ray-finned fishes.</title>
        <authorList>
            <person name="Bi X."/>
            <person name="Wang K."/>
            <person name="Yang L."/>
            <person name="Pan H."/>
            <person name="Jiang H."/>
            <person name="Wei Q."/>
            <person name="Fang M."/>
            <person name="Yu H."/>
            <person name="Zhu C."/>
            <person name="Cai Y."/>
            <person name="He Y."/>
            <person name="Gan X."/>
            <person name="Zeng H."/>
            <person name="Yu D."/>
            <person name="Zhu Y."/>
            <person name="Jiang H."/>
            <person name="Qiu Q."/>
            <person name="Yang H."/>
            <person name="Zhang Y.E."/>
            <person name="Wang W."/>
            <person name="Zhu M."/>
            <person name="He S."/>
            <person name="Zhang G."/>
        </authorList>
    </citation>
    <scope>NUCLEOTIDE SEQUENCE</scope>
    <source>
        <strain evidence="15">Bchr_001</strain>
    </source>
</reference>
<evidence type="ECO:0000256" key="6">
    <source>
        <dbReference type="ARBA" id="ARBA00022777"/>
    </source>
</evidence>
<dbReference type="EC" id="2.7.11.1" evidence="2"/>
<dbReference type="SMART" id="SM00220">
    <property type="entry name" value="S_TKc"/>
    <property type="match status" value="1"/>
</dbReference>
<keyword evidence="7 12" id="KW-0067">ATP-binding</keyword>
<dbReference type="Gene3D" id="1.10.510.10">
    <property type="entry name" value="Transferase(Phosphotransferase) domain 1"/>
    <property type="match status" value="1"/>
</dbReference>
<evidence type="ECO:0000313" key="16">
    <source>
        <dbReference type="Proteomes" id="UP001166052"/>
    </source>
</evidence>
<comment type="similarity">
    <text evidence="9">Belongs to the protein kinase superfamily. Ser/Thr protein kinase family. GCN2 subfamily.</text>
</comment>
<dbReference type="GO" id="GO:0016301">
    <property type="term" value="F:kinase activity"/>
    <property type="evidence" value="ECO:0007669"/>
    <property type="project" value="UniProtKB-KW"/>
</dbReference>
<keyword evidence="3" id="KW-0723">Serine/threonine-protein kinase</keyword>
<dbReference type="PROSITE" id="PS51857">
    <property type="entry name" value="CSD_2"/>
    <property type="match status" value="1"/>
</dbReference>
<feature type="domain" description="Protein kinase" evidence="13">
    <location>
        <begin position="185"/>
        <end position="509"/>
    </location>
</feature>
<comment type="caution">
    <text evidence="15">The sequence shown here is derived from an EMBL/GenBank/DDBJ whole genome shotgun (WGS) entry which is preliminary data.</text>
</comment>
<dbReference type="PROSITE" id="PS50011">
    <property type="entry name" value="PROTEIN_KINASE_DOM"/>
    <property type="match status" value="1"/>
</dbReference>
<dbReference type="InterPro" id="IPR012340">
    <property type="entry name" value="NA-bd_OB-fold"/>
</dbReference>
<evidence type="ECO:0000256" key="5">
    <source>
        <dbReference type="ARBA" id="ARBA00022741"/>
    </source>
</evidence>
<feature type="domain" description="CSD" evidence="14">
    <location>
        <begin position="1"/>
        <end position="55"/>
    </location>
</feature>
<name>A0ABS2YVT1_POLSE</name>
<keyword evidence="6 15" id="KW-0418">Kinase</keyword>
<evidence type="ECO:0000256" key="8">
    <source>
        <dbReference type="ARBA" id="ARBA00023242"/>
    </source>
</evidence>
<keyword evidence="4" id="KW-0808">Transferase</keyword>
<gene>
    <name evidence="15" type="primary">Pdik1l</name>
    <name evidence="15" type="ORF">GTO92_0003678</name>
</gene>
<evidence type="ECO:0000256" key="1">
    <source>
        <dbReference type="ARBA" id="ARBA00004123"/>
    </source>
</evidence>
<dbReference type="CDD" id="cd13977">
    <property type="entry name" value="STKc_PDIK1L"/>
    <property type="match status" value="1"/>
</dbReference>
<evidence type="ECO:0000256" key="12">
    <source>
        <dbReference type="PROSITE-ProRule" id="PRU10141"/>
    </source>
</evidence>
<dbReference type="InterPro" id="IPR011009">
    <property type="entry name" value="Kinase-like_dom_sf"/>
</dbReference>
<dbReference type="Proteomes" id="UP001166052">
    <property type="component" value="Unassembled WGS sequence"/>
</dbReference>
<dbReference type="Gene3D" id="3.30.200.20">
    <property type="entry name" value="Phosphorylase Kinase, domain 1"/>
    <property type="match status" value="1"/>
</dbReference>
<dbReference type="Gene3D" id="2.40.50.140">
    <property type="entry name" value="Nucleic acid-binding proteins"/>
    <property type="match status" value="1"/>
</dbReference>
<comment type="catalytic activity">
    <reaction evidence="11">
        <text>L-seryl-[protein] + ATP = O-phospho-L-seryl-[protein] + ADP + H(+)</text>
        <dbReference type="Rhea" id="RHEA:17989"/>
        <dbReference type="Rhea" id="RHEA-COMP:9863"/>
        <dbReference type="Rhea" id="RHEA-COMP:11604"/>
        <dbReference type="ChEBI" id="CHEBI:15378"/>
        <dbReference type="ChEBI" id="CHEBI:29999"/>
        <dbReference type="ChEBI" id="CHEBI:30616"/>
        <dbReference type="ChEBI" id="CHEBI:83421"/>
        <dbReference type="ChEBI" id="CHEBI:456216"/>
        <dbReference type="EC" id="2.7.11.1"/>
    </reaction>
</comment>
<evidence type="ECO:0000256" key="10">
    <source>
        <dbReference type="ARBA" id="ARBA00047899"/>
    </source>
</evidence>
<dbReference type="EMBL" id="JAAWVN010009815">
    <property type="protein sequence ID" value="MBN3290836.1"/>
    <property type="molecule type" value="Genomic_DNA"/>
</dbReference>
<accession>A0ABS2YVT1</accession>
<evidence type="ECO:0000256" key="3">
    <source>
        <dbReference type="ARBA" id="ARBA00022527"/>
    </source>
</evidence>
<evidence type="ECO:0000256" key="11">
    <source>
        <dbReference type="ARBA" id="ARBA00048679"/>
    </source>
</evidence>
<dbReference type="PANTHER" id="PTHR11042">
    <property type="entry name" value="EUKARYOTIC TRANSLATION INITIATION FACTOR 2-ALPHA KINASE EIF2-ALPHA KINASE -RELATED"/>
    <property type="match status" value="1"/>
</dbReference>
<evidence type="ECO:0000256" key="9">
    <source>
        <dbReference type="ARBA" id="ARBA00037982"/>
    </source>
</evidence>